<dbReference type="AlphaFoldDB" id="A0A1X7AQX0"/>
<name>A0A1X7AQX0_9GAMM</name>
<accession>A0A1X7AQX0</accession>
<sequence>MNITAKQAVQTFLTSNKLNPEQRDTDDESESWLFDIAENLQSELFCYEVEANDITAIIMTSVQIKSSDNATTLAAAICPALAPAAVITVGEVLSLRMMVRGDAASIGGLLEEGILISRHIIASVFPRIVELAEGKIPMQNAMVMAMQALQGEQSQQQAG</sequence>
<organism evidence="1 2">
    <name type="scientific">Parendozoicomonas haliclonae</name>
    <dbReference type="NCBI Taxonomy" id="1960125"/>
    <lineage>
        <taxon>Bacteria</taxon>
        <taxon>Pseudomonadati</taxon>
        <taxon>Pseudomonadota</taxon>
        <taxon>Gammaproteobacteria</taxon>
        <taxon>Oceanospirillales</taxon>
        <taxon>Endozoicomonadaceae</taxon>
        <taxon>Parendozoicomonas</taxon>
    </lineage>
</organism>
<dbReference type="EMBL" id="FWPT01000009">
    <property type="protein sequence ID" value="SMA49807.1"/>
    <property type="molecule type" value="Genomic_DNA"/>
</dbReference>
<reference evidence="1 2" key="1">
    <citation type="submission" date="2017-03" db="EMBL/GenBank/DDBJ databases">
        <authorList>
            <person name="Afonso C.L."/>
            <person name="Miller P.J."/>
            <person name="Scott M.A."/>
            <person name="Spackman E."/>
            <person name="Goraichik I."/>
            <person name="Dimitrov K.M."/>
            <person name="Suarez D.L."/>
            <person name="Swayne D.E."/>
        </authorList>
    </citation>
    <scope>NUCLEOTIDE SEQUENCE [LARGE SCALE GENOMIC DNA]</scope>
    <source>
        <strain evidence="1">SB41UT1</strain>
    </source>
</reference>
<keyword evidence="2" id="KW-1185">Reference proteome</keyword>
<evidence type="ECO:0000313" key="2">
    <source>
        <dbReference type="Proteomes" id="UP000196573"/>
    </source>
</evidence>
<gene>
    <name evidence="1" type="ORF">EHSB41UT_03596</name>
</gene>
<proteinExistence type="predicted"/>
<evidence type="ECO:0000313" key="1">
    <source>
        <dbReference type="EMBL" id="SMA49807.1"/>
    </source>
</evidence>
<dbReference type="Proteomes" id="UP000196573">
    <property type="component" value="Unassembled WGS sequence"/>
</dbReference>
<protein>
    <submittedName>
        <fullName evidence="1">Uncharacterized protein</fullName>
    </submittedName>
</protein>
<dbReference type="OrthoDB" id="9850002at2"/>
<dbReference type="RefSeq" id="WP_087112260.1">
    <property type="nucleotide sequence ID" value="NZ_CBCSCN010000011.1"/>
</dbReference>